<accession>A0ABS3JL69</accession>
<gene>
    <name evidence="2" type="ORF">J2I46_15310</name>
</gene>
<feature type="transmembrane region" description="Helical" evidence="1">
    <location>
        <begin position="344"/>
        <end position="365"/>
    </location>
</feature>
<feature type="transmembrane region" description="Helical" evidence="1">
    <location>
        <begin position="403"/>
        <end position="420"/>
    </location>
</feature>
<sequence>MPTGRVKDFAGILFVLLSSLVLTYNITQRIDVVATDDDVYFHNGLLATWQKLPPIQMAPLFSAWYLFIHRFTGDTITTYYVSCTLLSILPGLLFYFLFRSLKIGALVSAALSICFLFCQLNLPLQPKVSVFTMLFLMGGLIAANYQTKPVAKFTVAALSALLAAYGRPEFFLSFLLLCGLALAYYFWQRRRTTQPLPYALFGVMGAAALLVIAFGSPLAGGRSVVAFGQHFALNYSVWHPEIPASPWMHSGTFIKHGFGREVTSLSDAFFLNPPLFIRHLSTNVLNLVLITSHNLVDMLVTPWLSRLVFPGRRYVLGLLFLALVALINWPQTVRSAWHHMKQTGWYWLCLAVMLLSTYISCILIFPREHYILFQIPLYLSLAGIFLQSVVFRPVPVPAVPWPAYYAAFGAVLLIFLAPFWRLANEPKPTPTVDLLRFLQKLPVQGSISMTGNTPLMYDLYLGDNWQFWYLERYHPTNMQSFFNEFKVNCIHVRPEMLEIYRKDPFFAQLVANPAALDFVRYNTSKPDQYVLVQQQLPSVVHTPHPH</sequence>
<feature type="transmembrane region" description="Helical" evidence="1">
    <location>
        <begin position="284"/>
        <end position="305"/>
    </location>
</feature>
<name>A0ABS3JL69_9BACT</name>
<evidence type="ECO:0000256" key="1">
    <source>
        <dbReference type="SAM" id="Phobius"/>
    </source>
</evidence>
<feature type="transmembrane region" description="Helical" evidence="1">
    <location>
        <begin position="372"/>
        <end position="391"/>
    </location>
</feature>
<feature type="transmembrane region" description="Helical" evidence="1">
    <location>
        <begin position="199"/>
        <end position="219"/>
    </location>
</feature>
<keyword evidence="1" id="KW-0472">Membrane</keyword>
<feature type="transmembrane region" description="Helical" evidence="1">
    <location>
        <begin position="103"/>
        <end position="121"/>
    </location>
</feature>
<keyword evidence="1" id="KW-0812">Transmembrane</keyword>
<protein>
    <recommendedName>
        <fullName evidence="4">Glycosyltransferase RgtA/B/C/D-like domain-containing protein</fullName>
    </recommendedName>
</protein>
<feature type="transmembrane region" description="Helical" evidence="1">
    <location>
        <begin position="314"/>
        <end position="332"/>
    </location>
</feature>
<reference evidence="2 3" key="1">
    <citation type="submission" date="2021-03" db="EMBL/GenBank/DDBJ databases">
        <title>Fibrella sp. HMF5405 genome sequencing and assembly.</title>
        <authorList>
            <person name="Kang H."/>
            <person name="Kim H."/>
            <person name="Bae S."/>
            <person name="Joh K."/>
        </authorList>
    </citation>
    <scope>NUCLEOTIDE SEQUENCE [LARGE SCALE GENOMIC DNA]</scope>
    <source>
        <strain evidence="2 3">HMF5405</strain>
    </source>
</reference>
<comment type="caution">
    <text evidence="2">The sequence shown here is derived from an EMBL/GenBank/DDBJ whole genome shotgun (WGS) entry which is preliminary data.</text>
</comment>
<proteinExistence type="predicted"/>
<keyword evidence="3" id="KW-1185">Reference proteome</keyword>
<feature type="transmembrane region" description="Helical" evidence="1">
    <location>
        <begin position="9"/>
        <end position="27"/>
    </location>
</feature>
<feature type="transmembrane region" description="Helical" evidence="1">
    <location>
        <begin position="79"/>
        <end position="97"/>
    </location>
</feature>
<evidence type="ECO:0000313" key="3">
    <source>
        <dbReference type="Proteomes" id="UP000664628"/>
    </source>
</evidence>
<dbReference type="RefSeq" id="WP_207329913.1">
    <property type="nucleotide sequence ID" value="NZ_JAFMYW010000004.1"/>
</dbReference>
<dbReference type="Proteomes" id="UP000664628">
    <property type="component" value="Unassembled WGS sequence"/>
</dbReference>
<evidence type="ECO:0000313" key="2">
    <source>
        <dbReference type="EMBL" id="MBO0949964.1"/>
    </source>
</evidence>
<organism evidence="2 3">
    <name type="scientific">Fibrella forsythiae</name>
    <dbReference type="NCBI Taxonomy" id="2817061"/>
    <lineage>
        <taxon>Bacteria</taxon>
        <taxon>Pseudomonadati</taxon>
        <taxon>Bacteroidota</taxon>
        <taxon>Cytophagia</taxon>
        <taxon>Cytophagales</taxon>
        <taxon>Spirosomataceae</taxon>
        <taxon>Fibrella</taxon>
    </lineage>
</organism>
<evidence type="ECO:0008006" key="4">
    <source>
        <dbReference type="Google" id="ProtNLM"/>
    </source>
</evidence>
<dbReference type="EMBL" id="JAFMYW010000004">
    <property type="protein sequence ID" value="MBO0949964.1"/>
    <property type="molecule type" value="Genomic_DNA"/>
</dbReference>
<keyword evidence="1" id="KW-1133">Transmembrane helix</keyword>
<feature type="transmembrane region" description="Helical" evidence="1">
    <location>
        <begin position="170"/>
        <end position="187"/>
    </location>
</feature>